<proteinExistence type="predicted"/>
<accession>A0AAU2HC66</accession>
<dbReference type="EMBL" id="CP108253">
    <property type="protein sequence ID" value="WTU45026.1"/>
    <property type="molecule type" value="Genomic_DNA"/>
</dbReference>
<dbReference type="AlphaFoldDB" id="A0AAU2HC66"/>
<sequence length="127" mass="13832">MSTDDYFALLVTPGATATVLELPEQTRAATAAEVVEQLFAVEASLNEVTLRVGCREYGIVTRARLAELRGHAPRQVGDGDHGRLPGPGTFVLLRFGCTACGKEELRVHVDEGRLPRCSEHGEMRREA</sequence>
<protein>
    <submittedName>
        <fullName evidence="1">Uncharacterized protein</fullName>
    </submittedName>
</protein>
<name>A0AAU2HC66_9ACTN</name>
<evidence type="ECO:0000313" key="1">
    <source>
        <dbReference type="EMBL" id="WTU45026.1"/>
    </source>
</evidence>
<organism evidence="1">
    <name type="scientific">Streptomyces sp. NBC_00060</name>
    <dbReference type="NCBI Taxonomy" id="2975636"/>
    <lineage>
        <taxon>Bacteria</taxon>
        <taxon>Bacillati</taxon>
        <taxon>Actinomycetota</taxon>
        <taxon>Actinomycetes</taxon>
        <taxon>Kitasatosporales</taxon>
        <taxon>Streptomycetaceae</taxon>
        <taxon>Streptomyces</taxon>
    </lineage>
</organism>
<reference evidence="1" key="1">
    <citation type="submission" date="2022-10" db="EMBL/GenBank/DDBJ databases">
        <title>The complete genomes of actinobacterial strains from the NBC collection.</title>
        <authorList>
            <person name="Joergensen T.S."/>
            <person name="Alvarez Arevalo M."/>
            <person name="Sterndorff E.B."/>
            <person name="Faurdal D."/>
            <person name="Vuksanovic O."/>
            <person name="Mourched A.-S."/>
            <person name="Charusanti P."/>
            <person name="Shaw S."/>
            <person name="Blin K."/>
            <person name="Weber T."/>
        </authorList>
    </citation>
    <scope>NUCLEOTIDE SEQUENCE</scope>
    <source>
        <strain evidence="1">NBC_00060</strain>
    </source>
</reference>
<gene>
    <name evidence="1" type="ORF">OHV25_38390</name>
</gene>